<dbReference type="Gene3D" id="3.90.245.10">
    <property type="entry name" value="Ribonucleoside hydrolase-like"/>
    <property type="match status" value="1"/>
</dbReference>
<evidence type="ECO:0000313" key="5">
    <source>
        <dbReference type="EMBL" id="BAD60652.1"/>
    </source>
</evidence>
<feature type="region of interest" description="Disordered" evidence="3">
    <location>
        <begin position="339"/>
        <end position="359"/>
    </location>
</feature>
<keyword evidence="5" id="KW-0614">Plasmid</keyword>
<dbReference type="Pfam" id="PF01156">
    <property type="entry name" value="IU_nuc_hydro"/>
    <property type="match status" value="1"/>
</dbReference>
<dbReference type="GO" id="GO:0008477">
    <property type="term" value="F:purine nucleosidase activity"/>
    <property type="evidence" value="ECO:0007669"/>
    <property type="project" value="TreeGrafter"/>
</dbReference>
<evidence type="ECO:0000256" key="2">
    <source>
        <dbReference type="ARBA" id="ARBA00023295"/>
    </source>
</evidence>
<feature type="domain" description="Inosine/uridine-preferring nucleoside hydrolase" evidence="4">
    <location>
        <begin position="17"/>
        <end position="312"/>
    </location>
</feature>
<protein>
    <recommendedName>
        <fullName evidence="4">Inosine/uridine-preferring nucleoside hydrolase domain-containing protein</fullName>
    </recommendedName>
</protein>
<dbReference type="Proteomes" id="UP000006820">
    <property type="component" value="Plasmid pNF1"/>
</dbReference>
<dbReference type="InterPro" id="IPR036452">
    <property type="entry name" value="Ribo_hydro-like"/>
</dbReference>
<dbReference type="GO" id="GO:0006152">
    <property type="term" value="P:purine nucleoside catabolic process"/>
    <property type="evidence" value="ECO:0007669"/>
    <property type="project" value="TreeGrafter"/>
</dbReference>
<proteinExistence type="predicted"/>
<dbReference type="PANTHER" id="PTHR12304:SF4">
    <property type="entry name" value="URIDINE NUCLEOSIDASE"/>
    <property type="match status" value="1"/>
</dbReference>
<dbReference type="eggNOG" id="COG1957">
    <property type="taxonomic scope" value="Bacteria"/>
</dbReference>
<reference evidence="5 6" key="1">
    <citation type="journal article" date="2004" name="Proc. Natl. Acad. Sci. U.S.A.">
        <title>The complete genomic sequence of Nocardia farcinica IFM 10152.</title>
        <authorList>
            <person name="Ishikawa J."/>
            <person name="Yamashita A."/>
            <person name="Mikami Y."/>
            <person name="Hoshino Y."/>
            <person name="Kurita H."/>
            <person name="Hotta K."/>
            <person name="Shiba T."/>
            <person name="Hattori M."/>
        </authorList>
    </citation>
    <scope>NUCLEOTIDE SEQUENCE [LARGE SCALE GENOMIC DNA]</scope>
    <source>
        <strain evidence="5 6">IFM 10152</strain>
        <plasmid evidence="6">Plasmid pNF1</plasmid>
    </source>
</reference>
<keyword evidence="2" id="KW-0326">Glycosidase</keyword>
<dbReference type="RefSeq" id="WP_011212334.1">
    <property type="nucleotide sequence ID" value="NC_006362.1"/>
</dbReference>
<evidence type="ECO:0000256" key="1">
    <source>
        <dbReference type="ARBA" id="ARBA00022801"/>
    </source>
</evidence>
<dbReference type="OrthoDB" id="9797882at2"/>
<evidence type="ECO:0000259" key="4">
    <source>
        <dbReference type="Pfam" id="PF01156"/>
    </source>
</evidence>
<dbReference type="AlphaFoldDB" id="Q5YMD9"/>
<dbReference type="PANTHER" id="PTHR12304">
    <property type="entry name" value="INOSINE-URIDINE PREFERRING NUCLEOSIDE HYDROLASE"/>
    <property type="match status" value="1"/>
</dbReference>
<dbReference type="HOGENOM" id="CLU_771249_0_0_11"/>
<dbReference type="KEGG" id="nfa:PNF1_1270"/>
<keyword evidence="6" id="KW-1185">Reference proteome</keyword>
<sequence>MAAAASHDPVALRDSPLIVSTDIGGDPDDAIALALAAMTEPRLALVVTADEFPDGRRSMLARHLLDLLGREDVVVAAGATAGERKYWAADGLVPAGAHPWPLDLHTAVASLTDPDSSAPLRWLGIGPLTDLARLLETDSGRRTPLGLARRLRIWQMGGALEYRQPDRAEHNFRLDPKAVHTVVGRAENLTLVLSDHTFTPVMAVDPDSPVYRLLATSSIPWAQVIAHHLDQWFARFHPASMLHDPLTLAALQGAFVSFDHREFRLEPDARMHLGPGRIARLSSGVDYLGFLEWVLATLRAGVPARPGRARATTTDPAVRAAAAGSESLGNTVHFAAHRTTSGSTSQFGQHDGLPKFRQG</sequence>
<accession>Q5YMD9</accession>
<evidence type="ECO:0000256" key="3">
    <source>
        <dbReference type="SAM" id="MobiDB-lite"/>
    </source>
</evidence>
<gene>
    <name evidence="5" type="ordered locus">PNF1_1270</name>
</gene>
<name>Q5YMD9_NOCFA</name>
<evidence type="ECO:0000313" key="6">
    <source>
        <dbReference type="Proteomes" id="UP000006820"/>
    </source>
</evidence>
<keyword evidence="1" id="KW-0378">Hydrolase</keyword>
<dbReference type="EMBL" id="AP006619">
    <property type="protein sequence ID" value="BAD60652.1"/>
    <property type="molecule type" value="Genomic_DNA"/>
</dbReference>
<feature type="compositionally biased region" description="Polar residues" evidence="3">
    <location>
        <begin position="339"/>
        <end position="348"/>
    </location>
</feature>
<geneLocation type="plasmid" evidence="5 6">
    <name>pNF1</name>
</geneLocation>
<dbReference type="SUPFAM" id="SSF53590">
    <property type="entry name" value="Nucleoside hydrolase"/>
    <property type="match status" value="1"/>
</dbReference>
<dbReference type="InterPro" id="IPR001910">
    <property type="entry name" value="Inosine/uridine_hydrolase_dom"/>
</dbReference>
<organism evidence="5 6">
    <name type="scientific">Nocardia farcinica (strain IFM 10152)</name>
    <dbReference type="NCBI Taxonomy" id="247156"/>
    <lineage>
        <taxon>Bacteria</taxon>
        <taxon>Bacillati</taxon>
        <taxon>Actinomycetota</taxon>
        <taxon>Actinomycetes</taxon>
        <taxon>Mycobacteriales</taxon>
        <taxon>Nocardiaceae</taxon>
        <taxon>Nocardia</taxon>
    </lineage>
</organism>
<dbReference type="GO" id="GO:0005829">
    <property type="term" value="C:cytosol"/>
    <property type="evidence" value="ECO:0007669"/>
    <property type="project" value="TreeGrafter"/>
</dbReference>
<dbReference type="InterPro" id="IPR023186">
    <property type="entry name" value="IUNH"/>
</dbReference>
<dbReference type="GeneID" id="61136352"/>